<dbReference type="AlphaFoldDB" id="A0A2U8W8E3"/>
<protein>
    <submittedName>
        <fullName evidence="2">DUF1476 domain-containing protein</fullName>
    </submittedName>
</protein>
<feature type="region of interest" description="Disordered" evidence="1">
    <location>
        <begin position="106"/>
        <end position="128"/>
    </location>
</feature>
<dbReference type="InterPro" id="IPR009945">
    <property type="entry name" value="ATPase_inh_sub_z"/>
</dbReference>
<dbReference type="Proteomes" id="UP000245926">
    <property type="component" value="Chromosome"/>
</dbReference>
<dbReference type="RefSeq" id="WP_109892234.1">
    <property type="nucleotide sequence ID" value="NZ_CP029550.1"/>
</dbReference>
<evidence type="ECO:0000313" key="3">
    <source>
        <dbReference type="Proteomes" id="UP000245926"/>
    </source>
</evidence>
<dbReference type="Pfam" id="PF07345">
    <property type="entry name" value="ATPaseInh_sub_z"/>
    <property type="match status" value="1"/>
</dbReference>
<name>A0A2U8W8E3_9HYPH</name>
<sequence>MARLFEERERAAELIFARDEEARFVARCRRMRGLAWYAANKLGVDARAAEAYAAELVASLVQGVRDEDLLERIQADLAANGVIETLGDLRAELVRLGAQASVDQAMPPVGEGRAALPESAPRPTPMAS</sequence>
<dbReference type="OrthoDB" id="7997599at2"/>
<organism evidence="2 3">
    <name type="scientific">Methylobacterium durans</name>
    <dbReference type="NCBI Taxonomy" id="2202825"/>
    <lineage>
        <taxon>Bacteria</taxon>
        <taxon>Pseudomonadati</taxon>
        <taxon>Pseudomonadota</taxon>
        <taxon>Alphaproteobacteria</taxon>
        <taxon>Hyphomicrobiales</taxon>
        <taxon>Methylobacteriaceae</taxon>
        <taxon>Methylobacterium</taxon>
    </lineage>
</organism>
<accession>A0A2U8W8E3</accession>
<evidence type="ECO:0000256" key="1">
    <source>
        <dbReference type="SAM" id="MobiDB-lite"/>
    </source>
</evidence>
<proteinExistence type="predicted"/>
<dbReference type="InterPro" id="IPR038293">
    <property type="entry name" value="ATPase_inh_sub_z_sf"/>
</dbReference>
<gene>
    <name evidence="2" type="ORF">DK389_20220</name>
</gene>
<dbReference type="Gene3D" id="1.10.790.20">
    <property type="entry name" value="Domain of unknown function DUF1476"/>
    <property type="match status" value="1"/>
</dbReference>
<keyword evidence="3" id="KW-1185">Reference proteome</keyword>
<reference evidence="3" key="1">
    <citation type="submission" date="2018-05" db="EMBL/GenBank/DDBJ databases">
        <title>Complete Genome Sequence of Methylobacterium sp. 17SD2-17.</title>
        <authorList>
            <person name="Srinivasan S."/>
        </authorList>
    </citation>
    <scope>NUCLEOTIDE SEQUENCE [LARGE SCALE GENOMIC DNA]</scope>
    <source>
        <strain evidence="3">17SD2-17</strain>
    </source>
</reference>
<dbReference type="EMBL" id="CP029550">
    <property type="protein sequence ID" value="AWN42395.1"/>
    <property type="molecule type" value="Genomic_DNA"/>
</dbReference>
<evidence type="ECO:0000313" key="2">
    <source>
        <dbReference type="EMBL" id="AWN42395.1"/>
    </source>
</evidence>
<dbReference type="KEGG" id="mets:DK389_20220"/>